<evidence type="ECO:0000256" key="2">
    <source>
        <dbReference type="ARBA" id="ARBA00005581"/>
    </source>
</evidence>
<evidence type="ECO:0000256" key="3">
    <source>
        <dbReference type="ARBA" id="ARBA00022471"/>
    </source>
</evidence>
<dbReference type="GO" id="GO:0060320">
    <property type="term" value="P:rejection of self pollen"/>
    <property type="evidence" value="ECO:0007669"/>
    <property type="project" value="UniProtKB-KW"/>
</dbReference>
<organism evidence="7 8">
    <name type="scientific">Striga hermonthica</name>
    <name type="common">Purple witchweed</name>
    <name type="synonym">Buchnera hermonthica</name>
    <dbReference type="NCBI Taxonomy" id="68872"/>
    <lineage>
        <taxon>Eukaryota</taxon>
        <taxon>Viridiplantae</taxon>
        <taxon>Streptophyta</taxon>
        <taxon>Embryophyta</taxon>
        <taxon>Tracheophyta</taxon>
        <taxon>Spermatophyta</taxon>
        <taxon>Magnoliopsida</taxon>
        <taxon>eudicotyledons</taxon>
        <taxon>Gunneridae</taxon>
        <taxon>Pentapetalae</taxon>
        <taxon>asterids</taxon>
        <taxon>lamiids</taxon>
        <taxon>Lamiales</taxon>
        <taxon>Orobanchaceae</taxon>
        <taxon>Buchnereae</taxon>
        <taxon>Striga</taxon>
    </lineage>
</organism>
<feature type="signal peptide" evidence="6">
    <location>
        <begin position="1"/>
        <end position="24"/>
    </location>
</feature>
<comment type="caution">
    <text evidence="7">The sequence shown here is derived from an EMBL/GenBank/DDBJ whole genome shotgun (WGS) entry which is preliminary data.</text>
</comment>
<evidence type="ECO:0000256" key="5">
    <source>
        <dbReference type="ARBA" id="ARBA00022729"/>
    </source>
</evidence>
<feature type="chain" id="PRO_5040529845" description="S-protein homolog" evidence="6">
    <location>
        <begin position="25"/>
        <end position="143"/>
    </location>
</feature>
<dbReference type="PANTHER" id="PTHR31232:SF42">
    <property type="entry name" value="S-PROTEIN HOMOLOG"/>
    <property type="match status" value="1"/>
</dbReference>
<keyword evidence="8" id="KW-1185">Reference proteome</keyword>
<keyword evidence="5 6" id="KW-0732">Signal</keyword>
<proteinExistence type="inferred from homology"/>
<keyword evidence="4 6" id="KW-0964">Secreted</keyword>
<reference evidence="7" key="1">
    <citation type="submission" date="2019-12" db="EMBL/GenBank/DDBJ databases">
        <authorList>
            <person name="Scholes J."/>
        </authorList>
    </citation>
    <scope>NUCLEOTIDE SEQUENCE</scope>
</reference>
<sequence>MTPKQQLQYLFILLLLTITTTSQARHRHQKLLDDTTVKVQNDINEGESISVHCYSSEDDLGTHHLSYGSAIHWNFQVNVWRTTKFWCDFSTKHGLGNYGVYTRKVHVRCGYVCVWMIRAGGPCLFQTNYYNQPWCQSWKSRAI</sequence>
<dbReference type="AlphaFoldDB" id="A0A9N7MYJ0"/>
<gene>
    <name evidence="7" type="ORF">SHERM_16808</name>
</gene>
<dbReference type="Proteomes" id="UP001153555">
    <property type="component" value="Unassembled WGS sequence"/>
</dbReference>
<evidence type="ECO:0000256" key="4">
    <source>
        <dbReference type="ARBA" id="ARBA00022525"/>
    </source>
</evidence>
<comment type="similarity">
    <text evidence="2 6">Belongs to the plant self-incompatibility (S1) protein family.</text>
</comment>
<dbReference type="EMBL" id="CACSLK010015718">
    <property type="protein sequence ID" value="CAA0817131.1"/>
    <property type="molecule type" value="Genomic_DNA"/>
</dbReference>
<keyword evidence="3 6" id="KW-0713">Self-incompatibility</keyword>
<dbReference type="Pfam" id="PF05938">
    <property type="entry name" value="Self-incomp_S1"/>
    <property type="match status" value="1"/>
</dbReference>
<dbReference type="GO" id="GO:0005576">
    <property type="term" value="C:extracellular region"/>
    <property type="evidence" value="ECO:0007669"/>
    <property type="project" value="UniProtKB-SubCell"/>
</dbReference>
<protein>
    <recommendedName>
        <fullName evidence="6">S-protein homolog</fullName>
    </recommendedName>
</protein>
<dbReference type="PANTHER" id="PTHR31232">
    <property type="match status" value="1"/>
</dbReference>
<dbReference type="InterPro" id="IPR010264">
    <property type="entry name" value="Self-incomp_S1"/>
</dbReference>
<evidence type="ECO:0000256" key="6">
    <source>
        <dbReference type="RuleBase" id="RU367044"/>
    </source>
</evidence>
<comment type="subcellular location">
    <subcellularLocation>
        <location evidence="1 6">Secreted</location>
    </subcellularLocation>
</comment>
<name>A0A9N7MYJ0_STRHE</name>
<dbReference type="OrthoDB" id="1727555at2759"/>
<accession>A0A9N7MYJ0</accession>
<evidence type="ECO:0000313" key="7">
    <source>
        <dbReference type="EMBL" id="CAA0817131.1"/>
    </source>
</evidence>
<evidence type="ECO:0000313" key="8">
    <source>
        <dbReference type="Proteomes" id="UP001153555"/>
    </source>
</evidence>
<evidence type="ECO:0000256" key="1">
    <source>
        <dbReference type="ARBA" id="ARBA00004613"/>
    </source>
</evidence>